<dbReference type="GO" id="GO:0005524">
    <property type="term" value="F:ATP binding"/>
    <property type="evidence" value="ECO:0007669"/>
    <property type="project" value="UniProtKB-KW"/>
</dbReference>
<proteinExistence type="predicted"/>
<dbReference type="InterPro" id="IPR039421">
    <property type="entry name" value="Type_1_exporter"/>
</dbReference>
<evidence type="ECO:0000256" key="3">
    <source>
        <dbReference type="ARBA" id="ARBA00022741"/>
    </source>
</evidence>
<dbReference type="SUPFAM" id="SSF52540">
    <property type="entry name" value="P-loop containing nucleoside triphosphate hydrolases"/>
    <property type="match status" value="1"/>
</dbReference>
<dbReference type="Pfam" id="PF00664">
    <property type="entry name" value="ABC_membrane"/>
    <property type="match status" value="1"/>
</dbReference>
<gene>
    <name evidence="10" type="ORF">JZO69_09565</name>
</gene>
<dbReference type="PANTHER" id="PTHR43394:SF1">
    <property type="entry name" value="ATP-BINDING CASSETTE SUB-FAMILY B MEMBER 10, MITOCHONDRIAL"/>
    <property type="match status" value="1"/>
</dbReference>
<feature type="transmembrane region" description="Helical" evidence="7">
    <location>
        <begin position="274"/>
        <end position="294"/>
    </location>
</feature>
<organism evidence="10 11">
    <name type="scientific">Candidatus Enterococcus ikei</name>
    <dbReference type="NCBI Taxonomy" id="2815326"/>
    <lineage>
        <taxon>Bacteria</taxon>
        <taxon>Bacillati</taxon>
        <taxon>Bacillota</taxon>
        <taxon>Bacilli</taxon>
        <taxon>Lactobacillales</taxon>
        <taxon>Enterococcaceae</taxon>
        <taxon>Enterococcus</taxon>
    </lineage>
</organism>
<evidence type="ECO:0000256" key="4">
    <source>
        <dbReference type="ARBA" id="ARBA00022840"/>
    </source>
</evidence>
<feature type="domain" description="ABC transmembrane type-1" evidence="9">
    <location>
        <begin position="19"/>
        <end position="303"/>
    </location>
</feature>
<dbReference type="EMBL" id="JAFLWD010000021">
    <property type="protein sequence ID" value="MBO0440609.1"/>
    <property type="molecule type" value="Genomic_DNA"/>
</dbReference>
<keyword evidence="4 10" id="KW-0067">ATP-binding</keyword>
<dbReference type="Pfam" id="PF00005">
    <property type="entry name" value="ABC_tran"/>
    <property type="match status" value="1"/>
</dbReference>
<dbReference type="InterPro" id="IPR036640">
    <property type="entry name" value="ABC1_TM_sf"/>
</dbReference>
<evidence type="ECO:0000256" key="1">
    <source>
        <dbReference type="ARBA" id="ARBA00004651"/>
    </source>
</evidence>
<dbReference type="InterPro" id="IPR027417">
    <property type="entry name" value="P-loop_NTPase"/>
</dbReference>
<dbReference type="PANTHER" id="PTHR43394">
    <property type="entry name" value="ATP-DEPENDENT PERMEASE MDL1, MITOCHONDRIAL"/>
    <property type="match status" value="1"/>
</dbReference>
<dbReference type="InterPro" id="IPR017871">
    <property type="entry name" value="ABC_transporter-like_CS"/>
</dbReference>
<keyword evidence="5 7" id="KW-1133">Transmembrane helix</keyword>
<evidence type="ECO:0000256" key="7">
    <source>
        <dbReference type="SAM" id="Phobius"/>
    </source>
</evidence>
<feature type="domain" description="ABC transporter" evidence="8">
    <location>
        <begin position="338"/>
        <end position="571"/>
    </location>
</feature>
<dbReference type="Gene3D" id="1.20.1560.10">
    <property type="entry name" value="ABC transporter type 1, transmembrane domain"/>
    <property type="match status" value="1"/>
</dbReference>
<feature type="transmembrane region" description="Helical" evidence="7">
    <location>
        <begin position="162"/>
        <end position="179"/>
    </location>
</feature>
<keyword evidence="3" id="KW-0547">Nucleotide-binding</keyword>
<dbReference type="InterPro" id="IPR003593">
    <property type="entry name" value="AAA+_ATPase"/>
</dbReference>
<dbReference type="InterPro" id="IPR011527">
    <property type="entry name" value="ABC1_TM_dom"/>
</dbReference>
<dbReference type="InterPro" id="IPR003439">
    <property type="entry name" value="ABC_transporter-like_ATP-bd"/>
</dbReference>
<dbReference type="SMART" id="SM00382">
    <property type="entry name" value="AAA"/>
    <property type="match status" value="1"/>
</dbReference>
<evidence type="ECO:0000313" key="10">
    <source>
        <dbReference type="EMBL" id="MBO0440609.1"/>
    </source>
</evidence>
<feature type="transmembrane region" description="Helical" evidence="7">
    <location>
        <begin position="243"/>
        <end position="268"/>
    </location>
</feature>
<dbReference type="CDD" id="cd18541">
    <property type="entry name" value="ABC_6TM_TmrB_like"/>
    <property type="match status" value="1"/>
</dbReference>
<dbReference type="SUPFAM" id="SSF90123">
    <property type="entry name" value="ABC transporter transmembrane region"/>
    <property type="match status" value="1"/>
</dbReference>
<comment type="caution">
    <text evidence="10">The sequence shown here is derived from an EMBL/GenBank/DDBJ whole genome shotgun (WGS) entry which is preliminary data.</text>
</comment>
<keyword evidence="11" id="KW-1185">Reference proteome</keyword>
<protein>
    <submittedName>
        <fullName evidence="10">ATP-binding cassette domain-containing protein</fullName>
    </submittedName>
</protein>
<name>A0ABS3H094_9ENTE</name>
<evidence type="ECO:0000259" key="9">
    <source>
        <dbReference type="PROSITE" id="PS50929"/>
    </source>
</evidence>
<sequence>MSIFKKLGWFFKQEKKSYIIGVFSLVMVALVQLVPPKVIGIVVDKIAEKDLAIQPILFWVGILLLAALAQYIFRYIWRIYIWGSAARLEKDLRRQLFHHFTKMDNVFYQKYRTGDLMAHATNDLNAIQNVAGAGILTFADSMITGGATIVAMILFVDWRLTLIALIPLPLLAVTSRVLGSKLHDAFRDSQAAFSTINDKTQESITGMKVIKTFGQEKEDLQDFTEKIDDAIVKNKRVNFLDALFDPFITLIIGISYVLTIIIGGRFIMDDTITIGQLISFISYIGMLVWPMFAIGRLFNVLERGNASYDRVNELLHEKTHIVEKKDAIQTPAKGQLSMEIAQFTYPKDKEATLEQIKFAINEGETLGIVGKTGAGKTTILKLLMREYDHYKGRITFGGHDIKDYSLDALMNSLGYVPQDHFLFSMTIRDNIRFANPDFTETEVEQAAEMAFINNEIKAFPNGYDTLVGERGVSLSGGQKQRISIARALIVNPELLILDDALSAVDAKTEEAILSNLKAARKEKTTIIAAHRLSSVMHAKEIIVLDEGKIVERGTHQELLRLAGWYKRMWDKQQLEAKIEGSEV</sequence>
<dbReference type="Gene3D" id="3.40.50.300">
    <property type="entry name" value="P-loop containing nucleotide triphosphate hydrolases"/>
    <property type="match status" value="1"/>
</dbReference>
<evidence type="ECO:0000313" key="11">
    <source>
        <dbReference type="Proteomes" id="UP000664632"/>
    </source>
</evidence>
<dbReference type="PROSITE" id="PS50893">
    <property type="entry name" value="ABC_TRANSPORTER_2"/>
    <property type="match status" value="1"/>
</dbReference>
<evidence type="ECO:0000256" key="6">
    <source>
        <dbReference type="ARBA" id="ARBA00023136"/>
    </source>
</evidence>
<dbReference type="RefSeq" id="WP_207112651.1">
    <property type="nucleotide sequence ID" value="NZ_JAFLWD010000021.1"/>
</dbReference>
<feature type="transmembrane region" description="Helical" evidence="7">
    <location>
        <begin position="56"/>
        <end position="77"/>
    </location>
</feature>
<keyword evidence="2 7" id="KW-0812">Transmembrane</keyword>
<dbReference type="PROSITE" id="PS00211">
    <property type="entry name" value="ABC_TRANSPORTER_1"/>
    <property type="match status" value="1"/>
</dbReference>
<evidence type="ECO:0000256" key="2">
    <source>
        <dbReference type="ARBA" id="ARBA00022692"/>
    </source>
</evidence>
<dbReference type="PROSITE" id="PS50929">
    <property type="entry name" value="ABC_TM1F"/>
    <property type="match status" value="1"/>
</dbReference>
<keyword evidence="6 7" id="KW-0472">Membrane</keyword>
<evidence type="ECO:0000256" key="5">
    <source>
        <dbReference type="ARBA" id="ARBA00022989"/>
    </source>
</evidence>
<feature type="transmembrane region" description="Helical" evidence="7">
    <location>
        <begin position="135"/>
        <end position="156"/>
    </location>
</feature>
<accession>A0ABS3H094</accession>
<reference evidence="10 11" key="1">
    <citation type="submission" date="2021-03" db="EMBL/GenBank/DDBJ databases">
        <title>Enterococcal diversity collection.</title>
        <authorList>
            <person name="Gilmore M.S."/>
            <person name="Schwartzman J."/>
            <person name="Van Tyne D."/>
            <person name="Martin M."/>
            <person name="Earl A.M."/>
            <person name="Manson A.L."/>
            <person name="Straub T."/>
            <person name="Salamzade R."/>
            <person name="Saavedra J."/>
            <person name="Lebreton F."/>
            <person name="Prichula J."/>
            <person name="Schaufler K."/>
            <person name="Gaca A."/>
            <person name="Sgardioli B."/>
            <person name="Wagenaar J."/>
            <person name="Strong T."/>
        </authorList>
    </citation>
    <scope>NUCLEOTIDE SEQUENCE [LARGE SCALE GENOMIC DNA]</scope>
    <source>
        <strain evidence="10 11">DIV0869a</strain>
    </source>
</reference>
<dbReference type="Proteomes" id="UP000664632">
    <property type="component" value="Unassembled WGS sequence"/>
</dbReference>
<comment type="subcellular location">
    <subcellularLocation>
        <location evidence="1">Cell membrane</location>
        <topology evidence="1">Multi-pass membrane protein</topology>
    </subcellularLocation>
</comment>
<evidence type="ECO:0000259" key="8">
    <source>
        <dbReference type="PROSITE" id="PS50893"/>
    </source>
</evidence>